<sequence length="93" mass="9196">MGKHSARGSQEGRERRSAAAGSGQGQDSGPEFVEYGTSGEAPAADGGRPGNGRRRAVPGPGAPDPGVTPPQGVPRLPYGAGGPAARTRGGHPE</sequence>
<feature type="region of interest" description="Disordered" evidence="1">
    <location>
        <begin position="1"/>
        <end position="93"/>
    </location>
</feature>
<feature type="compositionally biased region" description="Pro residues" evidence="1">
    <location>
        <begin position="60"/>
        <end position="72"/>
    </location>
</feature>
<feature type="non-terminal residue" evidence="2">
    <location>
        <position position="93"/>
    </location>
</feature>
<dbReference type="Proteomes" id="UP000638849">
    <property type="component" value="Unassembled WGS sequence"/>
</dbReference>
<accession>A0ABS0R9Z3</accession>
<keyword evidence="3" id="KW-1185">Reference proteome</keyword>
<evidence type="ECO:0000313" key="2">
    <source>
        <dbReference type="EMBL" id="MBI0313552.1"/>
    </source>
</evidence>
<organism evidence="2 3">
    <name type="scientific">Streptomyces javensis</name>
    <dbReference type="NCBI Taxonomy" id="114698"/>
    <lineage>
        <taxon>Bacteria</taxon>
        <taxon>Bacillati</taxon>
        <taxon>Actinomycetota</taxon>
        <taxon>Actinomycetes</taxon>
        <taxon>Kitasatosporales</taxon>
        <taxon>Streptomycetaceae</taxon>
        <taxon>Streptomyces</taxon>
        <taxon>Streptomyces violaceusniger group</taxon>
    </lineage>
</organism>
<reference evidence="2 3" key="1">
    <citation type="submission" date="2020-12" db="EMBL/GenBank/DDBJ databases">
        <authorList>
            <person name="Kusuma A.B."/>
            <person name="Nouioui I."/>
            <person name="Goodfellow M."/>
        </authorList>
    </citation>
    <scope>NUCLEOTIDE SEQUENCE [LARGE SCALE GENOMIC DNA]</scope>
    <source>
        <strain evidence="2 3">DSM 41764</strain>
    </source>
</reference>
<evidence type="ECO:0000256" key="1">
    <source>
        <dbReference type="SAM" id="MobiDB-lite"/>
    </source>
</evidence>
<evidence type="ECO:0000313" key="3">
    <source>
        <dbReference type="Proteomes" id="UP000638849"/>
    </source>
</evidence>
<proteinExistence type="predicted"/>
<gene>
    <name evidence="2" type="ORF">JBF12_11205</name>
</gene>
<protein>
    <submittedName>
        <fullName evidence="2">Uncharacterized protein</fullName>
    </submittedName>
</protein>
<comment type="caution">
    <text evidence="2">The sequence shown here is derived from an EMBL/GenBank/DDBJ whole genome shotgun (WGS) entry which is preliminary data.</text>
</comment>
<dbReference type="EMBL" id="JAEEAQ010000076">
    <property type="protein sequence ID" value="MBI0313552.1"/>
    <property type="molecule type" value="Genomic_DNA"/>
</dbReference>
<name>A0ABS0R9Z3_9ACTN</name>